<evidence type="ECO:0000313" key="1">
    <source>
        <dbReference type="Ensembl" id="ENSCVAP00000006864.1"/>
    </source>
</evidence>
<name>A0A3Q2CN72_CYPVA</name>
<evidence type="ECO:0000313" key="2">
    <source>
        <dbReference type="Proteomes" id="UP000265020"/>
    </source>
</evidence>
<proteinExistence type="predicted"/>
<protein>
    <submittedName>
        <fullName evidence="1">Uncharacterized protein</fullName>
    </submittedName>
</protein>
<organism evidence="1 2">
    <name type="scientific">Cyprinodon variegatus</name>
    <name type="common">Sheepshead minnow</name>
    <dbReference type="NCBI Taxonomy" id="28743"/>
    <lineage>
        <taxon>Eukaryota</taxon>
        <taxon>Metazoa</taxon>
        <taxon>Chordata</taxon>
        <taxon>Craniata</taxon>
        <taxon>Vertebrata</taxon>
        <taxon>Euteleostomi</taxon>
        <taxon>Actinopterygii</taxon>
        <taxon>Neopterygii</taxon>
        <taxon>Teleostei</taxon>
        <taxon>Neoteleostei</taxon>
        <taxon>Acanthomorphata</taxon>
        <taxon>Ovalentaria</taxon>
        <taxon>Atherinomorphae</taxon>
        <taxon>Cyprinodontiformes</taxon>
        <taxon>Cyprinodontidae</taxon>
        <taxon>Cyprinodon</taxon>
    </lineage>
</organism>
<sequence>MLLAVLCNIINLINQSNSSAPSPGGLGSAGKVVVCSGALTSSLQEPCSPILCSPSPMLPLTCPLYHSSQRNTLKDLIKILAEASKKLSLFTVKHFFYYSLKIQTGNKDHNLLNKLFLVLAISRSLNKFLGTCSV</sequence>
<reference evidence="1" key="1">
    <citation type="submission" date="2025-08" db="UniProtKB">
        <authorList>
            <consortium name="Ensembl"/>
        </authorList>
    </citation>
    <scope>IDENTIFICATION</scope>
</reference>
<dbReference type="Ensembl" id="ENSCVAT00000004260.1">
    <property type="protein sequence ID" value="ENSCVAP00000006864.1"/>
    <property type="gene ID" value="ENSCVAG00000008478.1"/>
</dbReference>
<accession>A0A3Q2CN72</accession>
<reference evidence="1" key="2">
    <citation type="submission" date="2025-09" db="UniProtKB">
        <authorList>
            <consortium name="Ensembl"/>
        </authorList>
    </citation>
    <scope>IDENTIFICATION</scope>
</reference>
<dbReference type="AlphaFoldDB" id="A0A3Q2CN72"/>
<dbReference type="Proteomes" id="UP000265020">
    <property type="component" value="Unassembled WGS sequence"/>
</dbReference>
<keyword evidence="2" id="KW-1185">Reference proteome</keyword>